<accession>A0A074YN93</accession>
<name>A0A074YN93_AURSE</name>
<feature type="region of interest" description="Disordered" evidence="1">
    <location>
        <begin position="105"/>
        <end position="156"/>
    </location>
</feature>
<organism evidence="2 3">
    <name type="scientific">Aureobasidium subglaciale (strain EXF-2481)</name>
    <name type="common">Aureobasidium pullulans var. subglaciale</name>
    <dbReference type="NCBI Taxonomy" id="1043005"/>
    <lineage>
        <taxon>Eukaryota</taxon>
        <taxon>Fungi</taxon>
        <taxon>Dikarya</taxon>
        <taxon>Ascomycota</taxon>
        <taxon>Pezizomycotina</taxon>
        <taxon>Dothideomycetes</taxon>
        <taxon>Dothideomycetidae</taxon>
        <taxon>Dothideales</taxon>
        <taxon>Saccotheciaceae</taxon>
        <taxon>Aureobasidium</taxon>
    </lineage>
</organism>
<evidence type="ECO:0000256" key="1">
    <source>
        <dbReference type="SAM" id="MobiDB-lite"/>
    </source>
</evidence>
<feature type="region of interest" description="Disordered" evidence="1">
    <location>
        <begin position="204"/>
        <end position="250"/>
    </location>
</feature>
<protein>
    <submittedName>
        <fullName evidence="2">Uncharacterized protein</fullName>
    </submittedName>
</protein>
<keyword evidence="3" id="KW-1185">Reference proteome</keyword>
<dbReference type="InParanoid" id="A0A074YN93"/>
<dbReference type="Proteomes" id="UP000030641">
    <property type="component" value="Unassembled WGS sequence"/>
</dbReference>
<dbReference type="EMBL" id="KL584751">
    <property type="protein sequence ID" value="KEQ99130.1"/>
    <property type="molecule type" value="Genomic_DNA"/>
</dbReference>
<dbReference type="GeneID" id="25366516"/>
<feature type="region of interest" description="Disordered" evidence="1">
    <location>
        <begin position="1"/>
        <end position="59"/>
    </location>
</feature>
<feature type="compositionally biased region" description="Basic and acidic residues" evidence="1">
    <location>
        <begin position="7"/>
        <end position="16"/>
    </location>
</feature>
<feature type="compositionally biased region" description="Polar residues" evidence="1">
    <location>
        <begin position="17"/>
        <end position="35"/>
    </location>
</feature>
<feature type="compositionally biased region" description="Basic residues" evidence="1">
    <location>
        <begin position="146"/>
        <end position="156"/>
    </location>
</feature>
<evidence type="ECO:0000313" key="3">
    <source>
        <dbReference type="Proteomes" id="UP000030641"/>
    </source>
</evidence>
<dbReference type="AlphaFoldDB" id="A0A074YN93"/>
<reference evidence="2 3" key="1">
    <citation type="journal article" date="2014" name="BMC Genomics">
        <title>Genome sequencing of four Aureobasidium pullulans varieties: biotechnological potential, stress tolerance, and description of new species.</title>
        <authorList>
            <person name="Gostin Ar C."/>
            <person name="Ohm R.A."/>
            <person name="Kogej T."/>
            <person name="Sonjak S."/>
            <person name="Turk M."/>
            <person name="Zajc J."/>
            <person name="Zalar P."/>
            <person name="Grube M."/>
            <person name="Sun H."/>
            <person name="Han J."/>
            <person name="Sharma A."/>
            <person name="Chiniquy J."/>
            <person name="Ngan C.Y."/>
            <person name="Lipzen A."/>
            <person name="Barry K."/>
            <person name="Grigoriev I.V."/>
            <person name="Gunde-Cimerman N."/>
        </authorList>
    </citation>
    <scope>NUCLEOTIDE SEQUENCE [LARGE SCALE GENOMIC DNA]</scope>
    <source>
        <strain evidence="2 3">EXF-2481</strain>
    </source>
</reference>
<dbReference type="RefSeq" id="XP_013347745.1">
    <property type="nucleotide sequence ID" value="XM_013492291.1"/>
</dbReference>
<evidence type="ECO:0000313" key="2">
    <source>
        <dbReference type="EMBL" id="KEQ99130.1"/>
    </source>
</evidence>
<sequence length="250" mass="27691">MSPPTKGDLDARHDSHSNPNGNTHSPSSNDLQNTPLDAYPFPQVPPDTTTNHNHHDINPATTIATKPYEELEVHIHQAPSLRHRKVRTWLSHRFAMLHKLPCLRSKPSIPVTPESPGPTPRAVIPSPLISAKASPPESPLRERGRARARARARARKSRPITIYDDGRGDWRDYAYLYTGEIYFSKSQLGLESRRQSVVVGDLEDSPIHDSAPVEQAADELSAGHANVEESHSPEIEVDGEDATVERDVGE</sequence>
<gene>
    <name evidence="2" type="ORF">AUEXF2481DRAFT_401312</name>
</gene>
<dbReference type="HOGENOM" id="CLU_1111192_0_0_1"/>
<proteinExistence type="predicted"/>